<gene>
    <name evidence="2" type="ORF">METZ01_LOCUS411185</name>
</gene>
<dbReference type="Gene3D" id="3.30.70.1230">
    <property type="entry name" value="Nucleotide cyclase"/>
    <property type="match status" value="1"/>
</dbReference>
<dbReference type="GO" id="GO:0006171">
    <property type="term" value="P:cAMP biosynthetic process"/>
    <property type="evidence" value="ECO:0007669"/>
    <property type="project" value="TreeGrafter"/>
</dbReference>
<proteinExistence type="predicted"/>
<dbReference type="Pfam" id="PF00211">
    <property type="entry name" value="Guanylate_cyc"/>
    <property type="match status" value="1"/>
</dbReference>
<organism evidence="2">
    <name type="scientific">marine metagenome</name>
    <dbReference type="NCBI Taxonomy" id="408172"/>
    <lineage>
        <taxon>unclassified sequences</taxon>
        <taxon>metagenomes</taxon>
        <taxon>ecological metagenomes</taxon>
    </lineage>
</organism>
<dbReference type="SUPFAM" id="SSF55073">
    <property type="entry name" value="Nucleotide cyclase"/>
    <property type="match status" value="1"/>
</dbReference>
<dbReference type="EMBL" id="UINC01159954">
    <property type="protein sequence ID" value="SVD58331.1"/>
    <property type="molecule type" value="Genomic_DNA"/>
</dbReference>
<feature type="non-terminal residue" evidence="2">
    <location>
        <position position="163"/>
    </location>
</feature>
<protein>
    <recommendedName>
        <fullName evidence="1">Guanylate cyclase domain-containing protein</fullName>
    </recommendedName>
</protein>
<feature type="domain" description="Guanylate cyclase" evidence="1">
    <location>
        <begin position="7"/>
        <end position="121"/>
    </location>
</feature>
<dbReference type="InterPro" id="IPR001054">
    <property type="entry name" value="A/G_cyclase"/>
</dbReference>
<accession>A0A382WJT8</accession>
<dbReference type="AlphaFoldDB" id="A0A382WJT8"/>
<dbReference type="InterPro" id="IPR050697">
    <property type="entry name" value="Adenylyl/Guanylyl_Cyclase_3/4"/>
</dbReference>
<dbReference type="PROSITE" id="PS50125">
    <property type="entry name" value="GUANYLATE_CYCLASE_2"/>
    <property type="match status" value="1"/>
</dbReference>
<dbReference type="PANTHER" id="PTHR43081">
    <property type="entry name" value="ADENYLATE CYCLASE, TERMINAL-DIFFERENTIATION SPECIFIC-RELATED"/>
    <property type="match status" value="1"/>
</dbReference>
<reference evidence="2" key="1">
    <citation type="submission" date="2018-05" db="EMBL/GenBank/DDBJ databases">
        <authorList>
            <person name="Lanie J.A."/>
            <person name="Ng W.-L."/>
            <person name="Kazmierczak K.M."/>
            <person name="Andrzejewski T.M."/>
            <person name="Davidsen T.M."/>
            <person name="Wayne K.J."/>
            <person name="Tettelin H."/>
            <person name="Glass J.I."/>
            <person name="Rusch D."/>
            <person name="Podicherti R."/>
            <person name="Tsui H.-C.T."/>
            <person name="Winkler M.E."/>
        </authorList>
    </citation>
    <scope>NUCLEOTIDE SEQUENCE</scope>
</reference>
<dbReference type="PANTHER" id="PTHR43081:SF19">
    <property type="entry name" value="PH-SENSITIVE ADENYLATE CYCLASE RV1264"/>
    <property type="match status" value="1"/>
</dbReference>
<dbReference type="CDD" id="cd07302">
    <property type="entry name" value="CHD"/>
    <property type="match status" value="1"/>
</dbReference>
<dbReference type="GO" id="GO:0035556">
    <property type="term" value="P:intracellular signal transduction"/>
    <property type="evidence" value="ECO:0007669"/>
    <property type="project" value="InterPro"/>
</dbReference>
<evidence type="ECO:0000313" key="2">
    <source>
        <dbReference type="EMBL" id="SVD58331.1"/>
    </source>
</evidence>
<sequence>MERKLSTILAADVVGFSKMMAADEVGTLEILTNRRSVIDSSIKEQGGKIFGSAGDSVIAEFDSPVKATECGVQFQSKMQALNDNIAKDKQMIFRVGIHIGDVMIAEDNLFGDAVNIAARLEAEAKPGGLCLSKTVVDIVGGKLKVSFEDAGELELKNIDHPVQ</sequence>
<dbReference type="InterPro" id="IPR029787">
    <property type="entry name" value="Nucleotide_cyclase"/>
</dbReference>
<evidence type="ECO:0000259" key="1">
    <source>
        <dbReference type="PROSITE" id="PS50125"/>
    </source>
</evidence>
<name>A0A382WJT8_9ZZZZ</name>